<comment type="caution">
    <text evidence="10">The sequence shown here is derived from an EMBL/GenBank/DDBJ whole genome shotgun (WGS) entry which is preliminary data.</text>
</comment>
<dbReference type="InterPro" id="IPR004610">
    <property type="entry name" value="RecJ"/>
</dbReference>
<name>A0ABW5WWI2_9STAP</name>
<dbReference type="InterPro" id="IPR018779">
    <property type="entry name" value="RecJ_C"/>
</dbReference>
<proteinExistence type="inferred from homology"/>
<dbReference type="Pfam" id="PF01368">
    <property type="entry name" value="DHH"/>
    <property type="match status" value="1"/>
</dbReference>
<evidence type="ECO:0000313" key="10">
    <source>
        <dbReference type="EMBL" id="MFD2829588.1"/>
    </source>
</evidence>
<evidence type="ECO:0000256" key="1">
    <source>
        <dbReference type="ARBA" id="ARBA00005915"/>
    </source>
</evidence>
<organism evidence="10 11">
    <name type="scientific">Corticicoccus populi</name>
    <dbReference type="NCBI Taxonomy" id="1812821"/>
    <lineage>
        <taxon>Bacteria</taxon>
        <taxon>Bacillati</taxon>
        <taxon>Bacillota</taxon>
        <taxon>Bacilli</taxon>
        <taxon>Bacillales</taxon>
        <taxon>Staphylococcaceae</taxon>
        <taxon>Corticicoccus</taxon>
    </lineage>
</organism>
<dbReference type="Pfam" id="PF10141">
    <property type="entry name" value="ssDNA-exonuc_C"/>
    <property type="match status" value="1"/>
</dbReference>
<dbReference type="EMBL" id="JBHUOQ010000001">
    <property type="protein sequence ID" value="MFD2829588.1"/>
    <property type="molecule type" value="Genomic_DNA"/>
</dbReference>
<evidence type="ECO:0000259" key="9">
    <source>
        <dbReference type="Pfam" id="PF17768"/>
    </source>
</evidence>
<dbReference type="Gene3D" id="3.10.310.30">
    <property type="match status" value="1"/>
</dbReference>
<dbReference type="InterPro" id="IPR003156">
    <property type="entry name" value="DHHA1_dom"/>
</dbReference>
<evidence type="ECO:0000256" key="5">
    <source>
        <dbReference type="ARBA" id="ARBA00022839"/>
    </source>
</evidence>
<sequence>MYQSKFEWKVREKTSEISDELVERFKLNGLEQTILENRGYCDESSLNDIFEPVCHSYEDIFEMDKAVDRINRAFQNDESILIYGDFDADGITSTAVLYDALLKKTSNVEYFIPNRITDGYGPNEQIFNEVVIGNFDLVITVDNGVSAAHEIAMLREHDIDVIIVDHHTFAAELPDAVIIHPAHPKGTYPFPHLAGVGITYKLTEALGLHEASYLGLAAVGTVADIVKMTGENKRIVMDGLKELNSDTPIGIKNLLRVGGHSGNIDEETIGFTIAPRLNAAGRLDDASIGVELLMTKDQGEAYESATEIESLNARRKDLVHQFYKEAEAQIKDEDVIIVYDNEWHPGVLGIVASRIADNYGKPVIALTLSEEGSYKGSARSIEGLDFLSLVKESGADYLNCGGHAGAFGIEVAEDSIEGFKSDIVEHVSQLDMDFKPLKNIDYAINQSNLTLKEFERFNRLKPFGHQFMTPLFMISNVKVRTLKRVGKDAAHIKMTLDGIDVDVIGFNFGHLAHEVSVGDDISIIGAVNVNEFNQERKLQMILQDIRMDQVQLLDMRSRATQDFSIISQNDYFLVSSGERRSDHYYYYGEALPFTMDTLILRDLPEDISKLKASLKGIHVSKIIMIFNSKEELYFSGIPNEVIMDKVFSLIGGADDGAINLMKHAPKFSEKLNISMKILKMAIDILEELGIISVENAIIYKKDKFQSIESVPLHDSMLMKNLLSRLDAESQLKMSSANEVKSLMKDMI</sequence>
<dbReference type="RefSeq" id="WP_377771714.1">
    <property type="nucleotide sequence ID" value="NZ_JBHUOQ010000001.1"/>
</dbReference>
<dbReference type="Gene3D" id="3.90.1640.30">
    <property type="match status" value="1"/>
</dbReference>
<dbReference type="Proteomes" id="UP001597519">
    <property type="component" value="Unassembled WGS sequence"/>
</dbReference>
<evidence type="ECO:0000256" key="3">
    <source>
        <dbReference type="ARBA" id="ARBA00022722"/>
    </source>
</evidence>
<evidence type="ECO:0000313" key="11">
    <source>
        <dbReference type="Proteomes" id="UP001597519"/>
    </source>
</evidence>
<keyword evidence="11" id="KW-1185">Reference proteome</keyword>
<dbReference type="NCBIfam" id="TIGR00644">
    <property type="entry name" value="recJ"/>
    <property type="match status" value="1"/>
</dbReference>
<evidence type="ECO:0000256" key="4">
    <source>
        <dbReference type="ARBA" id="ARBA00022801"/>
    </source>
</evidence>
<protein>
    <recommendedName>
        <fullName evidence="2">Single-stranded-DNA-specific exonuclease RecJ</fullName>
    </recommendedName>
</protein>
<comment type="similarity">
    <text evidence="1">Belongs to the RecJ family.</text>
</comment>
<dbReference type="Pfam" id="PF02272">
    <property type="entry name" value="DHHA1"/>
    <property type="match status" value="1"/>
</dbReference>
<dbReference type="InterPro" id="IPR001667">
    <property type="entry name" value="DDH_dom"/>
</dbReference>
<feature type="domain" description="Single-stranded-DNA-specific exonuclease RecJ C-terminal" evidence="8">
    <location>
        <begin position="573"/>
        <end position="741"/>
    </location>
</feature>
<feature type="domain" description="RecJ OB" evidence="9">
    <location>
        <begin position="440"/>
        <end position="544"/>
    </location>
</feature>
<dbReference type="GO" id="GO:0004527">
    <property type="term" value="F:exonuclease activity"/>
    <property type="evidence" value="ECO:0007669"/>
    <property type="project" value="UniProtKB-KW"/>
</dbReference>
<evidence type="ECO:0000259" key="8">
    <source>
        <dbReference type="Pfam" id="PF10141"/>
    </source>
</evidence>
<feature type="domain" description="DHHA1" evidence="7">
    <location>
        <begin position="334"/>
        <end position="424"/>
    </location>
</feature>
<dbReference type="SUPFAM" id="SSF64182">
    <property type="entry name" value="DHH phosphoesterases"/>
    <property type="match status" value="1"/>
</dbReference>
<dbReference type="Pfam" id="PF17768">
    <property type="entry name" value="RecJ_OB"/>
    <property type="match status" value="1"/>
</dbReference>
<dbReference type="InterPro" id="IPR051673">
    <property type="entry name" value="SSDNA_exonuclease_RecJ"/>
</dbReference>
<evidence type="ECO:0000259" key="6">
    <source>
        <dbReference type="Pfam" id="PF01368"/>
    </source>
</evidence>
<evidence type="ECO:0000259" key="7">
    <source>
        <dbReference type="Pfam" id="PF02272"/>
    </source>
</evidence>
<keyword evidence="5 10" id="KW-0269">Exonuclease</keyword>
<dbReference type="InterPro" id="IPR041122">
    <property type="entry name" value="RecJ_OB"/>
</dbReference>
<dbReference type="PANTHER" id="PTHR30255:SF2">
    <property type="entry name" value="SINGLE-STRANDED-DNA-SPECIFIC EXONUCLEASE RECJ"/>
    <property type="match status" value="1"/>
</dbReference>
<gene>
    <name evidence="10" type="primary">recJ</name>
    <name evidence="10" type="ORF">ACFSX4_03850</name>
</gene>
<dbReference type="PANTHER" id="PTHR30255">
    <property type="entry name" value="SINGLE-STRANDED-DNA-SPECIFIC EXONUCLEASE RECJ"/>
    <property type="match status" value="1"/>
</dbReference>
<reference evidence="11" key="1">
    <citation type="journal article" date="2019" name="Int. J. Syst. Evol. Microbiol.">
        <title>The Global Catalogue of Microorganisms (GCM) 10K type strain sequencing project: providing services to taxonomists for standard genome sequencing and annotation.</title>
        <authorList>
            <consortium name="The Broad Institute Genomics Platform"/>
            <consortium name="The Broad Institute Genome Sequencing Center for Infectious Disease"/>
            <person name="Wu L."/>
            <person name="Ma J."/>
        </authorList>
    </citation>
    <scope>NUCLEOTIDE SEQUENCE [LARGE SCALE GENOMIC DNA]</scope>
    <source>
        <strain evidence="11">KCTC 33575</strain>
    </source>
</reference>
<accession>A0ABW5WWI2</accession>
<keyword evidence="4" id="KW-0378">Hydrolase</keyword>
<dbReference type="InterPro" id="IPR038763">
    <property type="entry name" value="DHH_sf"/>
</dbReference>
<evidence type="ECO:0000256" key="2">
    <source>
        <dbReference type="ARBA" id="ARBA00019841"/>
    </source>
</evidence>
<feature type="domain" description="DDH" evidence="6">
    <location>
        <begin position="79"/>
        <end position="221"/>
    </location>
</feature>
<keyword evidence="3" id="KW-0540">Nuclease</keyword>